<protein>
    <submittedName>
        <fullName evidence="1">Uncharacterized protein</fullName>
    </submittedName>
</protein>
<sequence>MQVNYTMQMKSPSVAAVGLHKYKEKIRFLKKNMENTNTITIDEEALEDVKKIINEQTRSNADVKARIGKPKTIFLKLKNI</sequence>
<dbReference type="Proteomes" id="UP000277204">
    <property type="component" value="Unassembled WGS sequence"/>
</dbReference>
<name>A0A183MAP4_9TREM</name>
<evidence type="ECO:0000313" key="2">
    <source>
        <dbReference type="Proteomes" id="UP000277204"/>
    </source>
</evidence>
<accession>A0A183MAP4</accession>
<organism evidence="1 2">
    <name type="scientific">Schistosoma margrebowiei</name>
    <dbReference type="NCBI Taxonomy" id="48269"/>
    <lineage>
        <taxon>Eukaryota</taxon>
        <taxon>Metazoa</taxon>
        <taxon>Spiralia</taxon>
        <taxon>Lophotrochozoa</taxon>
        <taxon>Platyhelminthes</taxon>
        <taxon>Trematoda</taxon>
        <taxon>Digenea</taxon>
        <taxon>Strigeidida</taxon>
        <taxon>Schistosomatoidea</taxon>
        <taxon>Schistosomatidae</taxon>
        <taxon>Schistosoma</taxon>
    </lineage>
</organism>
<dbReference type="EMBL" id="UZAI01009153">
    <property type="protein sequence ID" value="VDP04010.1"/>
    <property type="molecule type" value="Genomic_DNA"/>
</dbReference>
<reference evidence="1 2" key="1">
    <citation type="submission" date="2018-11" db="EMBL/GenBank/DDBJ databases">
        <authorList>
            <consortium name="Pathogen Informatics"/>
        </authorList>
    </citation>
    <scope>NUCLEOTIDE SEQUENCE [LARGE SCALE GENOMIC DNA]</scope>
    <source>
        <strain evidence="1 2">Zambia</strain>
    </source>
</reference>
<evidence type="ECO:0000313" key="1">
    <source>
        <dbReference type="EMBL" id="VDP04010.1"/>
    </source>
</evidence>
<proteinExistence type="predicted"/>
<dbReference type="AlphaFoldDB" id="A0A183MAP4"/>
<keyword evidence="2" id="KW-1185">Reference proteome</keyword>
<gene>
    <name evidence="1" type="ORF">SMRZ_LOCUS13119</name>
</gene>